<keyword evidence="1" id="KW-1133">Transmembrane helix</keyword>
<dbReference type="Proteomes" id="UP000663872">
    <property type="component" value="Unassembled WGS sequence"/>
</dbReference>
<dbReference type="AlphaFoldDB" id="A0A817XSR2"/>
<dbReference type="EMBL" id="CAJNXB010003302">
    <property type="protein sequence ID" value="CAF3305729.1"/>
    <property type="molecule type" value="Genomic_DNA"/>
</dbReference>
<accession>A0A817XSR2</accession>
<dbReference type="EMBL" id="CAJNYT010003387">
    <property type="protein sequence ID" value="CAF3556323.1"/>
    <property type="molecule type" value="Genomic_DNA"/>
</dbReference>
<evidence type="ECO:0000313" key="2">
    <source>
        <dbReference type="EMBL" id="CAF3305729.1"/>
    </source>
</evidence>
<evidence type="ECO:0000256" key="1">
    <source>
        <dbReference type="SAM" id="Phobius"/>
    </source>
</evidence>
<feature type="transmembrane region" description="Helical" evidence="1">
    <location>
        <begin position="52"/>
        <end position="74"/>
    </location>
</feature>
<evidence type="ECO:0000313" key="3">
    <source>
        <dbReference type="EMBL" id="CAF3372039.1"/>
    </source>
</evidence>
<dbReference type="OrthoDB" id="10013136at2759"/>
<dbReference type="Proteomes" id="UP000663833">
    <property type="component" value="Unassembled WGS sequence"/>
</dbReference>
<name>A0A817XSR2_9BILA</name>
<keyword evidence="1" id="KW-0812">Transmembrane</keyword>
<proteinExistence type="predicted"/>
<keyword evidence="1" id="KW-0472">Membrane</keyword>
<reference evidence="3" key="1">
    <citation type="submission" date="2021-02" db="EMBL/GenBank/DDBJ databases">
        <authorList>
            <person name="Nowell W R."/>
        </authorList>
    </citation>
    <scope>NUCLEOTIDE SEQUENCE</scope>
</reference>
<dbReference type="Proteomes" id="UP000663825">
    <property type="component" value="Unassembled WGS sequence"/>
</dbReference>
<dbReference type="EMBL" id="CAJNYD010001865">
    <property type="protein sequence ID" value="CAF3372039.1"/>
    <property type="molecule type" value="Genomic_DNA"/>
</dbReference>
<evidence type="ECO:0000313" key="4">
    <source>
        <dbReference type="EMBL" id="CAF3556323.1"/>
    </source>
</evidence>
<feature type="transmembrane region" description="Helical" evidence="1">
    <location>
        <begin position="156"/>
        <end position="179"/>
    </location>
</feature>
<sequence>MSDYSDALQLATPNIVHYYEKNEEKIKIKYFSKMASKICQPQPLDYLINQNYATILLISFILIISYLQMCLMIYPMIETVHSKHEYFTKELEMEREELNRFTKELRDLRSYYKHNIGRNDMTCQKCWFPILNLNLNYIVAHVLENNRHVKRSSNDALFPLQCLLIAICFLNTFCMTMIFKEPHKLFIISNLLVPICLSIDSEFFIRDSSSVYHTLKIVVFNISVNQNSINTARHCILSKN</sequence>
<organism evidence="3 5">
    <name type="scientific">Rotaria socialis</name>
    <dbReference type="NCBI Taxonomy" id="392032"/>
    <lineage>
        <taxon>Eukaryota</taxon>
        <taxon>Metazoa</taxon>
        <taxon>Spiralia</taxon>
        <taxon>Gnathifera</taxon>
        <taxon>Rotifera</taxon>
        <taxon>Eurotatoria</taxon>
        <taxon>Bdelloidea</taxon>
        <taxon>Philodinida</taxon>
        <taxon>Philodinidae</taxon>
        <taxon>Rotaria</taxon>
    </lineage>
</organism>
<evidence type="ECO:0000313" key="5">
    <source>
        <dbReference type="Proteomes" id="UP000663833"/>
    </source>
</evidence>
<comment type="caution">
    <text evidence="3">The sequence shown here is derived from an EMBL/GenBank/DDBJ whole genome shotgun (WGS) entry which is preliminary data.</text>
</comment>
<gene>
    <name evidence="4" type="ORF">GRG538_LOCUS20499</name>
    <name evidence="3" type="ORF">LUA448_LOCUS14937</name>
    <name evidence="2" type="ORF">TIS948_LOCUS18776</name>
</gene>
<protein>
    <submittedName>
        <fullName evidence="3">Uncharacterized protein</fullName>
    </submittedName>
</protein>